<dbReference type="Pfam" id="PF00005">
    <property type="entry name" value="ABC_tran"/>
    <property type="match status" value="1"/>
</dbReference>
<organism evidence="6 7">
    <name type="scientific">Candidatus Nealsonbacteria bacterium RIFCSPHIGHO2_01_FULL_38_55</name>
    <dbReference type="NCBI Taxonomy" id="1801664"/>
    <lineage>
        <taxon>Bacteria</taxon>
        <taxon>Candidatus Nealsoniibacteriota</taxon>
    </lineage>
</organism>
<evidence type="ECO:0000256" key="1">
    <source>
        <dbReference type="ARBA" id="ARBA00005417"/>
    </source>
</evidence>
<dbReference type="FunFam" id="3.40.50.300:FF:000134">
    <property type="entry name" value="Iron-enterobactin ABC transporter ATP-binding protein"/>
    <property type="match status" value="1"/>
</dbReference>
<dbReference type="InterPro" id="IPR050153">
    <property type="entry name" value="Metal_Ion_Import_ABC"/>
</dbReference>
<dbReference type="InterPro" id="IPR003593">
    <property type="entry name" value="AAA+_ATPase"/>
</dbReference>
<dbReference type="PANTHER" id="PTHR42734">
    <property type="entry name" value="METAL TRANSPORT SYSTEM ATP-BINDING PROTEIN TM_0124-RELATED"/>
    <property type="match status" value="1"/>
</dbReference>
<dbReference type="PANTHER" id="PTHR42734:SF17">
    <property type="entry name" value="METAL TRANSPORT SYSTEM ATP-BINDING PROTEIN TM_0124-RELATED"/>
    <property type="match status" value="1"/>
</dbReference>
<comment type="similarity">
    <text evidence="1">Belongs to the ABC transporter superfamily.</text>
</comment>
<comment type="caution">
    <text evidence="6">The sequence shown here is derived from an EMBL/GenBank/DDBJ whole genome shotgun (WGS) entry which is preliminary data.</text>
</comment>
<dbReference type="AlphaFoldDB" id="A0A1G2E2E6"/>
<evidence type="ECO:0000313" key="6">
    <source>
        <dbReference type="EMBL" id="OGZ19421.1"/>
    </source>
</evidence>
<dbReference type="InterPro" id="IPR003439">
    <property type="entry name" value="ABC_transporter-like_ATP-bd"/>
</dbReference>
<dbReference type="PROSITE" id="PS00211">
    <property type="entry name" value="ABC_TRANSPORTER_1"/>
    <property type="match status" value="1"/>
</dbReference>
<dbReference type="Gene3D" id="3.40.50.300">
    <property type="entry name" value="P-loop containing nucleotide triphosphate hydrolases"/>
    <property type="match status" value="1"/>
</dbReference>
<dbReference type="GO" id="GO:0005524">
    <property type="term" value="F:ATP binding"/>
    <property type="evidence" value="ECO:0007669"/>
    <property type="project" value="UniProtKB-KW"/>
</dbReference>
<keyword evidence="4 6" id="KW-0067">ATP-binding</keyword>
<dbReference type="PROSITE" id="PS50893">
    <property type="entry name" value="ABC_TRANSPORTER_2"/>
    <property type="match status" value="1"/>
</dbReference>
<reference evidence="6 7" key="1">
    <citation type="journal article" date="2016" name="Nat. Commun.">
        <title>Thousands of microbial genomes shed light on interconnected biogeochemical processes in an aquifer system.</title>
        <authorList>
            <person name="Anantharaman K."/>
            <person name="Brown C.T."/>
            <person name="Hug L.A."/>
            <person name="Sharon I."/>
            <person name="Castelle C.J."/>
            <person name="Probst A.J."/>
            <person name="Thomas B.C."/>
            <person name="Singh A."/>
            <person name="Wilkins M.J."/>
            <person name="Karaoz U."/>
            <person name="Brodie E.L."/>
            <person name="Williams K.H."/>
            <person name="Hubbard S.S."/>
            <person name="Banfield J.F."/>
        </authorList>
    </citation>
    <scope>NUCLEOTIDE SEQUENCE [LARGE SCALE GENOMIC DNA]</scope>
</reference>
<dbReference type="InterPro" id="IPR017871">
    <property type="entry name" value="ABC_transporter-like_CS"/>
</dbReference>
<evidence type="ECO:0000313" key="7">
    <source>
        <dbReference type="Proteomes" id="UP000177360"/>
    </source>
</evidence>
<sequence length="251" mass="28070">MAIISAKNVSFGYGGAVALDNVSFNIEQGDYIALVGPNGAGKTTLIKILLGLEKSNNGSIKIFDKDVSSFNQRNKIGYLPQKIDSFNPLFPATAVEVVALGLLSRKKYLKRLNKNDRLAVAKVLEIFGISDLKNRLVSELSGGQQQRVFLARAMVSEPSLLILDEPSAALDPQIRENFFEIIEKINKEKKTTIILITHDIGQVGEYAEKMLYLDRKIIFYGKFSDFCLSKEMTERFGNFSQHLICHQHKLP</sequence>
<evidence type="ECO:0000259" key="5">
    <source>
        <dbReference type="PROSITE" id="PS50893"/>
    </source>
</evidence>
<gene>
    <name evidence="6" type="ORF">A2626_02365</name>
</gene>
<dbReference type="SUPFAM" id="SSF52540">
    <property type="entry name" value="P-loop containing nucleoside triphosphate hydrolases"/>
    <property type="match status" value="1"/>
</dbReference>
<keyword evidence="3" id="KW-0547">Nucleotide-binding</keyword>
<dbReference type="InterPro" id="IPR027417">
    <property type="entry name" value="P-loop_NTPase"/>
</dbReference>
<evidence type="ECO:0000256" key="2">
    <source>
        <dbReference type="ARBA" id="ARBA00022448"/>
    </source>
</evidence>
<feature type="domain" description="ABC transporter" evidence="5">
    <location>
        <begin position="4"/>
        <end position="240"/>
    </location>
</feature>
<evidence type="ECO:0000256" key="4">
    <source>
        <dbReference type="ARBA" id="ARBA00022840"/>
    </source>
</evidence>
<dbReference type="CDD" id="cd03235">
    <property type="entry name" value="ABC_Metallic_Cations"/>
    <property type="match status" value="1"/>
</dbReference>
<dbReference type="Proteomes" id="UP000177360">
    <property type="component" value="Unassembled WGS sequence"/>
</dbReference>
<dbReference type="EMBL" id="MHLZ01000033">
    <property type="protein sequence ID" value="OGZ19421.1"/>
    <property type="molecule type" value="Genomic_DNA"/>
</dbReference>
<keyword evidence="2" id="KW-0813">Transport</keyword>
<protein>
    <submittedName>
        <fullName evidence="6">ABC transporter ATP-binding protein</fullName>
    </submittedName>
</protein>
<proteinExistence type="inferred from homology"/>
<accession>A0A1G2E2E6</accession>
<dbReference type="GO" id="GO:0016887">
    <property type="term" value="F:ATP hydrolysis activity"/>
    <property type="evidence" value="ECO:0007669"/>
    <property type="project" value="InterPro"/>
</dbReference>
<dbReference type="SMART" id="SM00382">
    <property type="entry name" value="AAA"/>
    <property type="match status" value="1"/>
</dbReference>
<name>A0A1G2E2E6_9BACT</name>
<evidence type="ECO:0000256" key="3">
    <source>
        <dbReference type="ARBA" id="ARBA00022741"/>
    </source>
</evidence>